<evidence type="ECO:0000313" key="2">
    <source>
        <dbReference type="EMBL" id="GCE93303.1"/>
    </source>
</evidence>
<reference evidence="2 3" key="1">
    <citation type="journal article" date="2019" name="J Genomics">
        <title>The Draft Genome of a Hydrogen-producing Cyanobacterium, Arthrospira platensis NIES-46.</title>
        <authorList>
            <person name="Suzuki S."/>
            <person name="Yamaguchi H."/>
            <person name="Kawachi M."/>
        </authorList>
    </citation>
    <scope>NUCLEOTIDE SEQUENCE [LARGE SCALE GENOMIC DNA]</scope>
    <source>
        <strain evidence="2 3">NIES-46</strain>
    </source>
</reference>
<dbReference type="Proteomes" id="UP000326169">
    <property type="component" value="Unassembled WGS sequence"/>
</dbReference>
<dbReference type="RefSeq" id="WP_006619350.1">
    <property type="nucleotide sequence ID" value="NZ_BIMW01000072.1"/>
</dbReference>
<keyword evidence="1" id="KW-0812">Transmembrane</keyword>
<feature type="transmembrane region" description="Helical" evidence="1">
    <location>
        <begin position="40"/>
        <end position="59"/>
    </location>
</feature>
<evidence type="ECO:0000313" key="3">
    <source>
        <dbReference type="Proteomes" id="UP000326169"/>
    </source>
</evidence>
<dbReference type="EMBL" id="BIMW01000072">
    <property type="protein sequence ID" value="GCE93303.1"/>
    <property type="molecule type" value="Genomic_DNA"/>
</dbReference>
<protein>
    <recommendedName>
        <fullName evidence="4">SLATT domain-containing protein</fullName>
    </recommendedName>
</protein>
<dbReference type="NCBIfam" id="NF033632">
    <property type="entry name" value="SLATT_4"/>
    <property type="match status" value="1"/>
</dbReference>
<feature type="transmembrane region" description="Helical" evidence="1">
    <location>
        <begin position="71"/>
        <end position="89"/>
    </location>
</feature>
<organism evidence="2 3">
    <name type="scientific">Limnospira platensis NIES-46</name>
    <dbReference type="NCBI Taxonomy" id="1236695"/>
    <lineage>
        <taxon>Bacteria</taxon>
        <taxon>Bacillati</taxon>
        <taxon>Cyanobacteriota</taxon>
        <taxon>Cyanophyceae</taxon>
        <taxon>Oscillatoriophycideae</taxon>
        <taxon>Oscillatoriales</taxon>
        <taxon>Sirenicapillariaceae</taxon>
        <taxon>Limnospira</taxon>
    </lineage>
</organism>
<keyword evidence="1" id="KW-1133">Transmembrane helix</keyword>
<accession>A0A5M3T0Z3</accession>
<gene>
    <name evidence="2" type="ORF">NIES46_13530</name>
</gene>
<sequence>MNELVKREDILARAEDRRNLCRIMSWAHLYVSIRWSHTNLYIGIPSTVLAAAASVQAIADLQAENGASYGLYIVFSIMVASLAPLLTFLNPMDRASNHLAASRVYEQMGDAYDKFLLYCLVNPQDLIVELEKLVSLNEQYNELKKPLPITPEWAYKKSVKQSKDKNLVATFAENYDGKVNVK</sequence>
<keyword evidence="3" id="KW-1185">Reference proteome</keyword>
<evidence type="ECO:0000256" key="1">
    <source>
        <dbReference type="SAM" id="Phobius"/>
    </source>
</evidence>
<proteinExistence type="predicted"/>
<comment type="caution">
    <text evidence="2">The sequence shown here is derived from an EMBL/GenBank/DDBJ whole genome shotgun (WGS) entry which is preliminary data.</text>
</comment>
<name>A0A5M3T0Z3_LIMPL</name>
<evidence type="ECO:0008006" key="4">
    <source>
        <dbReference type="Google" id="ProtNLM"/>
    </source>
</evidence>
<dbReference type="GeneID" id="301682241"/>
<keyword evidence="1" id="KW-0472">Membrane</keyword>